<dbReference type="EMBL" id="QAID01000024">
    <property type="protein sequence ID" value="MDN4576716.1"/>
    <property type="molecule type" value="Genomic_DNA"/>
</dbReference>
<evidence type="ECO:0000256" key="3">
    <source>
        <dbReference type="ARBA" id="ARBA00022723"/>
    </source>
</evidence>
<dbReference type="GO" id="GO:0005506">
    <property type="term" value="F:iron ion binding"/>
    <property type="evidence" value="ECO:0007669"/>
    <property type="project" value="InterPro"/>
</dbReference>
<dbReference type="Pfam" id="PF00067">
    <property type="entry name" value="p450"/>
    <property type="match status" value="1"/>
</dbReference>
<dbReference type="InterPro" id="IPR002397">
    <property type="entry name" value="Cyt_P450_B"/>
</dbReference>
<keyword evidence="5" id="KW-0408">Iron</keyword>
<dbReference type="GO" id="GO:0008395">
    <property type="term" value="F:steroid hydroxylase activity"/>
    <property type="evidence" value="ECO:0007669"/>
    <property type="project" value="TreeGrafter"/>
</dbReference>
<protein>
    <submittedName>
        <fullName evidence="8">Cytochrome P450</fullName>
    </submittedName>
</protein>
<dbReference type="GO" id="GO:0036199">
    <property type="term" value="F:cholest-4-en-3-one 26-monooxygenase activity"/>
    <property type="evidence" value="ECO:0007669"/>
    <property type="project" value="TreeGrafter"/>
</dbReference>
<dbReference type="EMBL" id="QAIC01000025">
    <property type="protein sequence ID" value="MDN4572060.1"/>
    <property type="molecule type" value="Genomic_DNA"/>
</dbReference>
<keyword evidence="10" id="KW-1185">Reference proteome</keyword>
<dbReference type="InterPro" id="IPR001128">
    <property type="entry name" value="Cyt_P450"/>
</dbReference>
<gene>
    <name evidence="8" type="ORF">DBA34_02080</name>
    <name evidence="9" type="ORF">DBB29_01045</name>
</gene>
<dbReference type="InterPro" id="IPR036396">
    <property type="entry name" value="Cyt_P450_sf"/>
</dbReference>
<evidence type="ECO:0000256" key="2">
    <source>
        <dbReference type="ARBA" id="ARBA00022617"/>
    </source>
</evidence>
<dbReference type="PRINTS" id="PR00359">
    <property type="entry name" value="BP450"/>
</dbReference>
<dbReference type="Proteomes" id="UP001172788">
    <property type="component" value="Unassembled WGS sequence"/>
</dbReference>
<evidence type="ECO:0000256" key="7">
    <source>
        <dbReference type="SAM" id="MobiDB-lite"/>
    </source>
</evidence>
<accession>A0AAW7MH91</accession>
<feature type="region of interest" description="Disordered" evidence="7">
    <location>
        <begin position="420"/>
        <end position="439"/>
    </location>
</feature>
<dbReference type="Gene3D" id="1.10.630.10">
    <property type="entry name" value="Cytochrome P450"/>
    <property type="match status" value="1"/>
</dbReference>
<dbReference type="PANTHER" id="PTHR46696">
    <property type="entry name" value="P450, PUTATIVE (EUROFUNG)-RELATED"/>
    <property type="match status" value="1"/>
</dbReference>
<dbReference type="FunFam" id="1.10.630.10:FF:000018">
    <property type="entry name" value="Cytochrome P450 monooxygenase"/>
    <property type="match status" value="1"/>
</dbReference>
<dbReference type="CDD" id="cd11033">
    <property type="entry name" value="CYP142-like"/>
    <property type="match status" value="1"/>
</dbReference>
<dbReference type="SUPFAM" id="SSF48264">
    <property type="entry name" value="Cytochrome P450"/>
    <property type="match status" value="1"/>
</dbReference>
<evidence type="ECO:0000313" key="8">
    <source>
        <dbReference type="EMBL" id="MDN4572060.1"/>
    </source>
</evidence>
<sequence>MKIGDVNLADPDAFFTAVPYDYFAMMRREAPVSWVPRVGDDGFWSITRYADIADVEKRPEVFSSRANILPLPIPEYTLARDIDHNIILSDPPRHGFLRRVIMSAFTQKAILGINERVRVLTTRIIDSVIESGECNLVDVAAYVPIEIVAEMLGVPESDRARLFAWADATVGSADPDATRHISSKQAAEEMFEYASRLGAERRRNPQGDIFSTIAAAKENGERLSDVDLGCFFLLLATAGTETTRTQILQGSLALIEHPDQRRKLIEDRSKLTNAIEEMLRWSTPAMCFGRKALVDTQVGGQAIKAGQQVVLWYCSGSRDESVFANPDVFDVNRHNAREHQAFGVRGSIHQCLGSMLARSELVAVFDALLERMPDMSLAGPVVRLRSNFANGIKQMPVRFTPGIVLGDGPSARWYAAENEGCPAHSSPSATRCPVTSHGE</sequence>
<organism evidence="8 11">
    <name type="scientific">Pandoraea cepalis</name>
    <dbReference type="NCBI Taxonomy" id="2508294"/>
    <lineage>
        <taxon>Bacteria</taxon>
        <taxon>Pseudomonadati</taxon>
        <taxon>Pseudomonadota</taxon>
        <taxon>Betaproteobacteria</taxon>
        <taxon>Burkholderiales</taxon>
        <taxon>Burkholderiaceae</taxon>
        <taxon>Pandoraea</taxon>
    </lineage>
</organism>
<dbReference type="AlphaFoldDB" id="A0AAW7MH91"/>
<dbReference type="PANTHER" id="PTHR46696:SF4">
    <property type="entry name" value="BIOTIN BIOSYNTHESIS CYTOCHROME P450"/>
    <property type="match status" value="1"/>
</dbReference>
<dbReference type="Proteomes" id="UP001172791">
    <property type="component" value="Unassembled WGS sequence"/>
</dbReference>
<comment type="similarity">
    <text evidence="1">Belongs to the cytochrome P450 family.</text>
</comment>
<keyword evidence="3" id="KW-0479">Metal-binding</keyword>
<evidence type="ECO:0000313" key="9">
    <source>
        <dbReference type="EMBL" id="MDN4576716.1"/>
    </source>
</evidence>
<keyword evidence="4" id="KW-0560">Oxidoreductase</keyword>
<keyword evidence="2" id="KW-0349">Heme</keyword>
<evidence type="ECO:0000256" key="4">
    <source>
        <dbReference type="ARBA" id="ARBA00023002"/>
    </source>
</evidence>
<evidence type="ECO:0000256" key="6">
    <source>
        <dbReference type="ARBA" id="ARBA00023033"/>
    </source>
</evidence>
<evidence type="ECO:0000256" key="5">
    <source>
        <dbReference type="ARBA" id="ARBA00023004"/>
    </source>
</evidence>
<evidence type="ECO:0000313" key="10">
    <source>
        <dbReference type="Proteomes" id="UP001172788"/>
    </source>
</evidence>
<comment type="caution">
    <text evidence="8">The sequence shown here is derived from an EMBL/GenBank/DDBJ whole genome shotgun (WGS) entry which is preliminary data.</text>
</comment>
<dbReference type="RefSeq" id="WP_301233395.1">
    <property type="nucleotide sequence ID" value="NZ_QAIC01000025.1"/>
</dbReference>
<keyword evidence="6" id="KW-0503">Monooxygenase</keyword>
<name>A0AAW7MH91_9BURK</name>
<reference evidence="8" key="1">
    <citation type="submission" date="2018-04" db="EMBL/GenBank/DDBJ databases">
        <authorList>
            <person name="Jy Z."/>
        </authorList>
    </citation>
    <scope>NUCLEOTIDE SEQUENCE</scope>
    <source>
        <strain evidence="9">AS13</strain>
        <strain evidence="8">LA18</strain>
    </source>
</reference>
<dbReference type="GO" id="GO:0020037">
    <property type="term" value="F:heme binding"/>
    <property type="evidence" value="ECO:0007669"/>
    <property type="project" value="InterPro"/>
</dbReference>
<dbReference type="GO" id="GO:0006707">
    <property type="term" value="P:cholesterol catabolic process"/>
    <property type="evidence" value="ECO:0007669"/>
    <property type="project" value="TreeGrafter"/>
</dbReference>
<evidence type="ECO:0000313" key="11">
    <source>
        <dbReference type="Proteomes" id="UP001172791"/>
    </source>
</evidence>
<proteinExistence type="inferred from homology"/>
<evidence type="ECO:0000256" key="1">
    <source>
        <dbReference type="ARBA" id="ARBA00010617"/>
    </source>
</evidence>